<dbReference type="Gene3D" id="1.10.3720.10">
    <property type="entry name" value="MetI-like"/>
    <property type="match status" value="1"/>
</dbReference>
<evidence type="ECO:0000313" key="9">
    <source>
        <dbReference type="EMBL" id="KEZ90838.1"/>
    </source>
</evidence>
<feature type="domain" description="ABC transmembrane type-1" evidence="8">
    <location>
        <begin position="76"/>
        <end position="276"/>
    </location>
</feature>
<keyword evidence="3" id="KW-1003">Cell membrane</keyword>
<evidence type="ECO:0000313" key="10">
    <source>
        <dbReference type="Proteomes" id="UP000028525"/>
    </source>
</evidence>
<accession>A0A084JPF4</accession>
<evidence type="ECO:0000256" key="4">
    <source>
        <dbReference type="ARBA" id="ARBA00022692"/>
    </source>
</evidence>
<feature type="transmembrane region" description="Helical" evidence="7">
    <location>
        <begin position="184"/>
        <end position="206"/>
    </location>
</feature>
<evidence type="ECO:0000256" key="5">
    <source>
        <dbReference type="ARBA" id="ARBA00022989"/>
    </source>
</evidence>
<dbReference type="SUPFAM" id="SSF161098">
    <property type="entry name" value="MetI-like"/>
    <property type="match status" value="1"/>
</dbReference>
<dbReference type="InterPro" id="IPR000515">
    <property type="entry name" value="MetI-like"/>
</dbReference>
<feature type="transmembrane region" description="Helical" evidence="7">
    <location>
        <begin position="259"/>
        <end position="278"/>
    </location>
</feature>
<organism evidence="9 10">
    <name type="scientific">Lacrimispora celerecrescens</name>
    <dbReference type="NCBI Taxonomy" id="29354"/>
    <lineage>
        <taxon>Bacteria</taxon>
        <taxon>Bacillati</taxon>
        <taxon>Bacillota</taxon>
        <taxon>Clostridia</taxon>
        <taxon>Lachnospirales</taxon>
        <taxon>Lachnospiraceae</taxon>
        <taxon>Lacrimispora</taxon>
    </lineage>
</organism>
<dbReference type="PROSITE" id="PS50928">
    <property type="entry name" value="ABC_TM1"/>
    <property type="match status" value="1"/>
</dbReference>
<evidence type="ECO:0000256" key="1">
    <source>
        <dbReference type="ARBA" id="ARBA00004651"/>
    </source>
</evidence>
<dbReference type="EMBL" id="JPME01000008">
    <property type="protein sequence ID" value="KEZ90838.1"/>
    <property type="molecule type" value="Genomic_DNA"/>
</dbReference>
<evidence type="ECO:0000256" key="3">
    <source>
        <dbReference type="ARBA" id="ARBA00022475"/>
    </source>
</evidence>
<evidence type="ECO:0000256" key="7">
    <source>
        <dbReference type="RuleBase" id="RU363032"/>
    </source>
</evidence>
<dbReference type="PANTHER" id="PTHR43744:SF9">
    <property type="entry name" value="POLYGALACTURONAN_RHAMNOGALACTURONAN TRANSPORT SYSTEM PERMEASE PROTEIN YTCP"/>
    <property type="match status" value="1"/>
</dbReference>
<dbReference type="AlphaFoldDB" id="A0A084JPF4"/>
<dbReference type="GO" id="GO:0055085">
    <property type="term" value="P:transmembrane transport"/>
    <property type="evidence" value="ECO:0007669"/>
    <property type="project" value="InterPro"/>
</dbReference>
<feature type="transmembrane region" description="Helical" evidence="7">
    <location>
        <begin position="112"/>
        <end position="131"/>
    </location>
</feature>
<name>A0A084JPF4_9FIRM</name>
<dbReference type="STRING" id="29354.IO98_05445"/>
<gene>
    <name evidence="9" type="ORF">IO98_05445</name>
</gene>
<evidence type="ECO:0000256" key="2">
    <source>
        <dbReference type="ARBA" id="ARBA00022448"/>
    </source>
</evidence>
<comment type="caution">
    <text evidence="9">The sequence shown here is derived from an EMBL/GenBank/DDBJ whole genome shotgun (WGS) entry which is preliminary data.</text>
</comment>
<evidence type="ECO:0000259" key="8">
    <source>
        <dbReference type="PROSITE" id="PS50928"/>
    </source>
</evidence>
<reference evidence="9 10" key="1">
    <citation type="submission" date="2014-07" db="EMBL/GenBank/DDBJ databases">
        <title>Draft genome of Clostridium celerecrescens 152B isolated from sediments associated with methane hydrate from Krishna Godavari basin.</title>
        <authorList>
            <person name="Honkalas V.S."/>
            <person name="Dabir A.P."/>
            <person name="Arora P."/>
            <person name="Dhakephalkar P.K."/>
        </authorList>
    </citation>
    <scope>NUCLEOTIDE SEQUENCE [LARGE SCALE GENOMIC DNA]</scope>
    <source>
        <strain evidence="9 10">152B</strain>
    </source>
</reference>
<dbReference type="PANTHER" id="PTHR43744">
    <property type="entry name" value="ABC TRANSPORTER PERMEASE PROTEIN MG189-RELATED-RELATED"/>
    <property type="match status" value="1"/>
</dbReference>
<keyword evidence="5 7" id="KW-1133">Transmembrane helix</keyword>
<keyword evidence="6 7" id="KW-0472">Membrane</keyword>
<dbReference type="Proteomes" id="UP000028525">
    <property type="component" value="Unassembled WGS sequence"/>
</dbReference>
<evidence type="ECO:0000256" key="6">
    <source>
        <dbReference type="ARBA" id="ARBA00023136"/>
    </source>
</evidence>
<feature type="transmembrane region" description="Helical" evidence="7">
    <location>
        <begin position="12"/>
        <end position="35"/>
    </location>
</feature>
<feature type="transmembrane region" description="Helical" evidence="7">
    <location>
        <begin position="80"/>
        <end position="100"/>
    </location>
</feature>
<keyword evidence="10" id="KW-1185">Reference proteome</keyword>
<sequence>MKRKRSKGEKAFSVFNYAFLTVLMIICLYPVWYVAVASFSDSNMLTVHTGLLMKPLGLSFDAYKKVFKNPMILRGYGNTLFILVIGVFLDLIMTSLGAYFLSRRGVMFKKPILMLVIFTMFFSGGMIPFYLNLKDLHLTNSLWGLIIPFMITTQNLIILRTSFESIPDSLIEAAQIDGASHLKILMSIVIPLSKAILAVMVLYYGVSIWNSWFWASAIIRDRQMYPLQIILREILVQNDTSSMTTGVGAADQEAIGMSIKYATIMVATIPILCVYPFLQKHFTKGTMVGAVKE</sequence>
<dbReference type="InterPro" id="IPR035906">
    <property type="entry name" value="MetI-like_sf"/>
</dbReference>
<protein>
    <submittedName>
        <fullName evidence="9">Sugar ABC transporter permease</fullName>
    </submittedName>
</protein>
<keyword evidence="4 7" id="KW-0812">Transmembrane</keyword>
<dbReference type="CDD" id="cd06261">
    <property type="entry name" value="TM_PBP2"/>
    <property type="match status" value="1"/>
</dbReference>
<proteinExistence type="inferred from homology"/>
<comment type="similarity">
    <text evidence="7">Belongs to the binding-protein-dependent transport system permease family.</text>
</comment>
<comment type="subcellular location">
    <subcellularLocation>
        <location evidence="1 7">Cell membrane</location>
        <topology evidence="1 7">Multi-pass membrane protein</topology>
    </subcellularLocation>
</comment>
<dbReference type="Pfam" id="PF00528">
    <property type="entry name" value="BPD_transp_1"/>
    <property type="match status" value="1"/>
</dbReference>
<keyword evidence="2 7" id="KW-0813">Transport</keyword>
<dbReference type="GO" id="GO:0005886">
    <property type="term" value="C:plasma membrane"/>
    <property type="evidence" value="ECO:0007669"/>
    <property type="project" value="UniProtKB-SubCell"/>
</dbReference>
<feature type="transmembrane region" description="Helical" evidence="7">
    <location>
        <begin position="143"/>
        <end position="163"/>
    </location>
</feature>